<sequence>MTDDQWAHERTLVLAESAELADLDRYASGRGWPRTADTPPGYATMRQVGWENGDTSALWMESGRYGVRFVCVAGPSGTDVAATAEALAGVLPVVTEDAMLAVLTADDPAEPAEALRALHRLATQYLIRRLRGMPTTPDDRYRTMAERTVAHPDPTVRHALLMLFADLMTERPEVVPPILAYDADGGELADLAGAFAAIAAEKGIPVA</sequence>
<dbReference type="AlphaFoldDB" id="A0A8J3IZI5"/>
<protein>
    <submittedName>
        <fullName evidence="1">Uncharacterized protein</fullName>
    </submittedName>
</protein>
<gene>
    <name evidence="1" type="ORF">Aru02nite_38150</name>
</gene>
<name>A0A8J3IZI5_9ACTN</name>
<dbReference type="Proteomes" id="UP000612808">
    <property type="component" value="Unassembled WGS sequence"/>
</dbReference>
<dbReference type="EMBL" id="BOMB01000021">
    <property type="protein sequence ID" value="GID12926.1"/>
    <property type="molecule type" value="Genomic_DNA"/>
</dbReference>
<keyword evidence="2" id="KW-1185">Reference proteome</keyword>
<accession>A0A8J3IZI5</accession>
<organism evidence="1 2">
    <name type="scientific">Actinocatenispora rupis</name>
    <dbReference type="NCBI Taxonomy" id="519421"/>
    <lineage>
        <taxon>Bacteria</taxon>
        <taxon>Bacillati</taxon>
        <taxon>Actinomycetota</taxon>
        <taxon>Actinomycetes</taxon>
        <taxon>Micromonosporales</taxon>
        <taxon>Micromonosporaceae</taxon>
        <taxon>Actinocatenispora</taxon>
    </lineage>
</organism>
<evidence type="ECO:0000313" key="2">
    <source>
        <dbReference type="Proteomes" id="UP000612808"/>
    </source>
</evidence>
<comment type="caution">
    <text evidence="1">The sequence shown here is derived from an EMBL/GenBank/DDBJ whole genome shotgun (WGS) entry which is preliminary data.</text>
</comment>
<dbReference type="RefSeq" id="WP_203659428.1">
    <property type="nucleotide sequence ID" value="NZ_BAAAZM010000008.1"/>
</dbReference>
<reference evidence="1" key="1">
    <citation type="submission" date="2021-01" db="EMBL/GenBank/DDBJ databases">
        <title>Whole genome shotgun sequence of Actinocatenispora rupis NBRC 107355.</title>
        <authorList>
            <person name="Komaki H."/>
            <person name="Tamura T."/>
        </authorList>
    </citation>
    <scope>NUCLEOTIDE SEQUENCE</scope>
    <source>
        <strain evidence="1">NBRC 107355</strain>
    </source>
</reference>
<proteinExistence type="predicted"/>
<evidence type="ECO:0000313" key="1">
    <source>
        <dbReference type="EMBL" id="GID12926.1"/>
    </source>
</evidence>